<keyword evidence="2" id="KW-0347">Helicase</keyword>
<dbReference type="InterPro" id="IPR006935">
    <property type="entry name" value="Helicase/UvrB_N"/>
</dbReference>
<keyword evidence="2" id="KW-0378">Hydrolase</keyword>
<gene>
    <name evidence="2" type="ORF">E7Z79_02275</name>
</gene>
<keyword evidence="2" id="KW-0547">Nucleotide-binding</keyword>
<dbReference type="EMBL" id="SUTK01000006">
    <property type="protein sequence ID" value="MBE6501250.1"/>
    <property type="molecule type" value="Genomic_DNA"/>
</dbReference>
<dbReference type="InterPro" id="IPR006555">
    <property type="entry name" value="ATP-dep_Helicase_C"/>
</dbReference>
<dbReference type="SUPFAM" id="SSF52540">
    <property type="entry name" value="P-loop containing nucleoside triphosphate hydrolases"/>
    <property type="match status" value="1"/>
</dbReference>
<evidence type="ECO:0000259" key="1">
    <source>
        <dbReference type="SMART" id="SM00491"/>
    </source>
</evidence>
<dbReference type="GO" id="GO:0006139">
    <property type="term" value="P:nucleobase-containing compound metabolic process"/>
    <property type="evidence" value="ECO:0007669"/>
    <property type="project" value="InterPro"/>
</dbReference>
<dbReference type="AlphaFoldDB" id="A0A8T3V8Q5"/>
<dbReference type="Gene3D" id="3.40.50.300">
    <property type="entry name" value="P-loop containing nucleotide triphosphate hydrolases"/>
    <property type="match status" value="3"/>
</dbReference>
<organism evidence="2 3">
    <name type="scientific">Methanobrevibacter thaueri</name>
    <dbReference type="NCBI Taxonomy" id="190975"/>
    <lineage>
        <taxon>Archaea</taxon>
        <taxon>Methanobacteriati</taxon>
        <taxon>Methanobacteriota</taxon>
        <taxon>Methanomada group</taxon>
        <taxon>Methanobacteria</taxon>
        <taxon>Methanobacteriales</taxon>
        <taxon>Methanobacteriaceae</taxon>
        <taxon>Methanobrevibacter</taxon>
    </lineage>
</organism>
<evidence type="ECO:0000313" key="3">
    <source>
        <dbReference type="Proteomes" id="UP000783037"/>
    </source>
</evidence>
<dbReference type="GO" id="GO:0005524">
    <property type="term" value="F:ATP binding"/>
    <property type="evidence" value="ECO:0007669"/>
    <property type="project" value="InterPro"/>
</dbReference>
<dbReference type="GO" id="GO:0016818">
    <property type="term" value="F:hydrolase activity, acting on acid anhydrides, in phosphorus-containing anhydrides"/>
    <property type="evidence" value="ECO:0007669"/>
    <property type="project" value="InterPro"/>
</dbReference>
<accession>A0A8T3V8Q5</accession>
<sequence>MWQYSNYSKISSVAERHFPFKSPRTDQMETISEIIDAISQGYKYIVLEAGTGTGKSAIAATLSSIYDSSYILTVTKQLQDQYLEDFNGISLVKGRGNFTCSRDITLSCDEGKCIAGEESCENPKEDCDYYIQKHLALNSKTVISNYHYMFLELNYVGDFKKRELLICDEAHNLENVIMSQLKLEFSLSDLSSYLKLDITDGMIYELENGDYDVWLMFIHEVREKYLKELEKIRDVPKPHLAEKIAFIKREIGDCNRFIENIAYDPYSWVFDYNQEYDILEFKPLKVDNYARNTLLEYGEVCIFMSATILDWKFFSKCLGIGEDEIYAIRRKSPFDFKRNPVVPIGEYDMSRKCIGENAPKTLDIVKTILKRHENDKGIIHTVSASCKDYLIDNLNDSRLMEHNTQNRAEQLERFKKSNDPLVLVSPSMNEGVDLPGDLCRFQIMYKLPYPDLGDKQIMMRANADEDWYNYKTSLALVQTYGRGMRFEDDSCVTYFIDSRISEIC</sequence>
<dbReference type="RefSeq" id="WP_303738363.1">
    <property type="nucleotide sequence ID" value="NZ_SUTK01000006.1"/>
</dbReference>
<reference evidence="2" key="1">
    <citation type="submission" date="2019-04" db="EMBL/GenBank/DDBJ databases">
        <title>Evolution of Biomass-Degrading Anaerobic Consortia Revealed by Metagenomics.</title>
        <authorList>
            <person name="Peng X."/>
        </authorList>
    </citation>
    <scope>NUCLEOTIDE SEQUENCE</scope>
    <source>
        <strain evidence="2">SIG18</strain>
    </source>
</reference>
<dbReference type="SMART" id="SM00491">
    <property type="entry name" value="HELICc2"/>
    <property type="match status" value="1"/>
</dbReference>
<dbReference type="PANTHER" id="PTHR11472:SF34">
    <property type="entry name" value="REGULATOR OF TELOMERE ELONGATION HELICASE 1"/>
    <property type="match status" value="1"/>
</dbReference>
<dbReference type="GO" id="GO:0003678">
    <property type="term" value="F:DNA helicase activity"/>
    <property type="evidence" value="ECO:0007669"/>
    <property type="project" value="TreeGrafter"/>
</dbReference>
<protein>
    <submittedName>
        <fullName evidence="2">ATP-dependent DNA helicase</fullName>
    </submittedName>
</protein>
<feature type="domain" description="ATP-dependent helicase C-terminal" evidence="1">
    <location>
        <begin position="380"/>
        <end position="502"/>
    </location>
</feature>
<dbReference type="InterPro" id="IPR045028">
    <property type="entry name" value="DinG/Rad3-like"/>
</dbReference>
<name>A0A8T3V8Q5_9EURY</name>
<comment type="caution">
    <text evidence="2">The sequence shown here is derived from an EMBL/GenBank/DDBJ whole genome shotgun (WGS) entry which is preliminary data.</text>
</comment>
<dbReference type="Pfam" id="PF04851">
    <property type="entry name" value="ResIII"/>
    <property type="match status" value="1"/>
</dbReference>
<dbReference type="Proteomes" id="UP000783037">
    <property type="component" value="Unassembled WGS sequence"/>
</dbReference>
<proteinExistence type="predicted"/>
<dbReference type="PANTHER" id="PTHR11472">
    <property type="entry name" value="DNA REPAIR DEAD HELICASE RAD3/XP-D SUBFAMILY MEMBER"/>
    <property type="match status" value="1"/>
</dbReference>
<dbReference type="GO" id="GO:0003677">
    <property type="term" value="F:DNA binding"/>
    <property type="evidence" value="ECO:0007669"/>
    <property type="project" value="InterPro"/>
</dbReference>
<keyword evidence="2" id="KW-0067">ATP-binding</keyword>
<dbReference type="InterPro" id="IPR027417">
    <property type="entry name" value="P-loop_NTPase"/>
</dbReference>
<evidence type="ECO:0000313" key="2">
    <source>
        <dbReference type="EMBL" id="MBE6501250.1"/>
    </source>
</evidence>
<dbReference type="Pfam" id="PF13307">
    <property type="entry name" value="Helicase_C_2"/>
    <property type="match status" value="1"/>
</dbReference>